<evidence type="ECO:0000313" key="2">
    <source>
        <dbReference type="Proteomes" id="UP000237105"/>
    </source>
</evidence>
<sequence>MAISRAAAVETGWRLRALNRRGRGGTRIGVSGCLVAGGETVGSGTRVTV</sequence>
<reference evidence="2" key="1">
    <citation type="submission" date="2016-06" db="EMBL/GenBank/DDBJ databases">
        <title>Parallel loss of symbiosis genes in relatives of nitrogen-fixing non-legume Parasponia.</title>
        <authorList>
            <person name="Van Velzen R."/>
            <person name="Holmer R."/>
            <person name="Bu F."/>
            <person name="Rutten L."/>
            <person name="Van Zeijl A."/>
            <person name="Liu W."/>
            <person name="Santuari L."/>
            <person name="Cao Q."/>
            <person name="Sharma T."/>
            <person name="Shen D."/>
            <person name="Roswanjaya Y."/>
            <person name="Wardhani T."/>
            <person name="Kalhor M.S."/>
            <person name="Jansen J."/>
            <person name="Van den Hoogen J."/>
            <person name="Gungor B."/>
            <person name="Hartog M."/>
            <person name="Hontelez J."/>
            <person name="Verver J."/>
            <person name="Yang W.-C."/>
            <person name="Schijlen E."/>
            <person name="Repin R."/>
            <person name="Schilthuizen M."/>
            <person name="Schranz E."/>
            <person name="Heidstra R."/>
            <person name="Miyata K."/>
            <person name="Fedorova E."/>
            <person name="Kohlen W."/>
            <person name="Bisseling T."/>
            <person name="Smit S."/>
            <person name="Geurts R."/>
        </authorList>
    </citation>
    <scope>NUCLEOTIDE SEQUENCE [LARGE SCALE GENOMIC DNA]</scope>
    <source>
        <strain evidence="2">cv. WU1-14</strain>
    </source>
</reference>
<dbReference type="Proteomes" id="UP000237105">
    <property type="component" value="Unassembled WGS sequence"/>
</dbReference>
<name>A0A2P5AKH5_PARAD</name>
<evidence type="ECO:0000313" key="1">
    <source>
        <dbReference type="EMBL" id="PON36971.1"/>
    </source>
</evidence>
<comment type="caution">
    <text evidence="1">The sequence shown here is derived from an EMBL/GenBank/DDBJ whole genome shotgun (WGS) entry which is preliminary data.</text>
</comment>
<accession>A0A2P5AKH5</accession>
<dbReference type="EMBL" id="JXTB01000547">
    <property type="protein sequence ID" value="PON36971.1"/>
    <property type="molecule type" value="Genomic_DNA"/>
</dbReference>
<protein>
    <submittedName>
        <fullName evidence="1">Uncharacterized protein</fullName>
    </submittedName>
</protein>
<gene>
    <name evidence="1" type="ORF">PanWU01x14_324190</name>
</gene>
<dbReference type="AlphaFoldDB" id="A0A2P5AKH5"/>
<organism evidence="1 2">
    <name type="scientific">Parasponia andersonii</name>
    <name type="common">Sponia andersonii</name>
    <dbReference type="NCBI Taxonomy" id="3476"/>
    <lineage>
        <taxon>Eukaryota</taxon>
        <taxon>Viridiplantae</taxon>
        <taxon>Streptophyta</taxon>
        <taxon>Embryophyta</taxon>
        <taxon>Tracheophyta</taxon>
        <taxon>Spermatophyta</taxon>
        <taxon>Magnoliopsida</taxon>
        <taxon>eudicotyledons</taxon>
        <taxon>Gunneridae</taxon>
        <taxon>Pentapetalae</taxon>
        <taxon>rosids</taxon>
        <taxon>fabids</taxon>
        <taxon>Rosales</taxon>
        <taxon>Cannabaceae</taxon>
        <taxon>Parasponia</taxon>
    </lineage>
</organism>
<proteinExistence type="predicted"/>
<keyword evidence="2" id="KW-1185">Reference proteome</keyword>